<name>A0A8H6I7K8_9AGAR</name>
<proteinExistence type="predicted"/>
<keyword evidence="2" id="KW-1185">Reference proteome</keyword>
<accession>A0A8H6I7K8</accession>
<dbReference type="EMBL" id="JACGCI010000015">
    <property type="protein sequence ID" value="KAF6759359.1"/>
    <property type="molecule type" value="Genomic_DNA"/>
</dbReference>
<sequence>MHAYAGVVLTRGRLPDAGPLDPRPGMLLLHLWRLLESSFHKPALVALPAKPVFTSSCMCSCVQSRLSEFAHFLHVTLAAIIELAGASLESVLPIFAPAMPRRSTLDSLSAQTLHNLLCLQLALMGYLRGGELGVHGPPPEHLTLDAPSRRTSEIW</sequence>
<reference evidence="1 2" key="1">
    <citation type="submission" date="2020-07" db="EMBL/GenBank/DDBJ databases">
        <title>Comparative genomics of pyrophilous fungi reveals a link between fire events and developmental genes.</title>
        <authorList>
            <consortium name="DOE Joint Genome Institute"/>
            <person name="Steindorff A.S."/>
            <person name="Carver A."/>
            <person name="Calhoun S."/>
            <person name="Stillman K."/>
            <person name="Liu H."/>
            <person name="Lipzen A."/>
            <person name="Pangilinan J."/>
            <person name="Labutti K."/>
            <person name="Bruns T.D."/>
            <person name="Grigoriev I.V."/>
        </authorList>
    </citation>
    <scope>NUCLEOTIDE SEQUENCE [LARGE SCALE GENOMIC DNA]</scope>
    <source>
        <strain evidence="1 2">CBS 144469</strain>
    </source>
</reference>
<evidence type="ECO:0000313" key="2">
    <source>
        <dbReference type="Proteomes" id="UP000521943"/>
    </source>
</evidence>
<evidence type="ECO:0000313" key="1">
    <source>
        <dbReference type="EMBL" id="KAF6759359.1"/>
    </source>
</evidence>
<gene>
    <name evidence="1" type="ORF">DFP72DRAFT_884940</name>
</gene>
<protein>
    <submittedName>
        <fullName evidence="1">Uncharacterized protein</fullName>
    </submittedName>
</protein>
<dbReference type="AlphaFoldDB" id="A0A8H6I7K8"/>
<dbReference type="Proteomes" id="UP000521943">
    <property type="component" value="Unassembled WGS sequence"/>
</dbReference>
<comment type="caution">
    <text evidence="1">The sequence shown here is derived from an EMBL/GenBank/DDBJ whole genome shotgun (WGS) entry which is preliminary data.</text>
</comment>
<organism evidence="1 2">
    <name type="scientific">Ephemerocybe angulata</name>
    <dbReference type="NCBI Taxonomy" id="980116"/>
    <lineage>
        <taxon>Eukaryota</taxon>
        <taxon>Fungi</taxon>
        <taxon>Dikarya</taxon>
        <taxon>Basidiomycota</taxon>
        <taxon>Agaricomycotina</taxon>
        <taxon>Agaricomycetes</taxon>
        <taxon>Agaricomycetidae</taxon>
        <taxon>Agaricales</taxon>
        <taxon>Agaricineae</taxon>
        <taxon>Psathyrellaceae</taxon>
        <taxon>Ephemerocybe</taxon>
    </lineage>
</organism>